<name>A0A6H5IQG5_9HYME</name>
<dbReference type="EMBL" id="CADCXV010000835">
    <property type="protein sequence ID" value="CAB0036906.1"/>
    <property type="molecule type" value="Genomic_DNA"/>
</dbReference>
<evidence type="ECO:0000313" key="2">
    <source>
        <dbReference type="Proteomes" id="UP000479190"/>
    </source>
</evidence>
<reference evidence="1 2" key="1">
    <citation type="submission" date="2020-02" db="EMBL/GenBank/DDBJ databases">
        <authorList>
            <person name="Ferguson B K."/>
        </authorList>
    </citation>
    <scope>NUCLEOTIDE SEQUENCE [LARGE SCALE GENOMIC DNA]</scope>
</reference>
<dbReference type="AlphaFoldDB" id="A0A6H5IQG5"/>
<evidence type="ECO:0000313" key="1">
    <source>
        <dbReference type="EMBL" id="CAB0036906.1"/>
    </source>
</evidence>
<sequence length="399" mass="44439">MKQRRFFVRVKCTQRLRLHFFLCNVAMVDLVAKGVYGTRKRGKVESSQKCETAQEKRVDVCEASEYITDCTEIHTENHFSCDELPIDDSVEECKKKSMSSGCSFGHKQRWNMARIGLSYSEESSACACGTATRACVLVSNQPPKAHTVTTTTQLERKRETIFVDLQLRLYQRNAESKILPPRREFHALVVVMVVVVVKWRSSTRSCLTQRVVAAAKDRALAVACALCAAAAALRSVQESCAAGKSVISLIMQWTAVCTAKLSSLVRRCRVYDDGLKTHSSGPELPIPYMCSSTAPPKRETTGRGSPTRELLLVSVDSTSIIQRKKERRPRRLAFIHCIYPTPHDLFASPESHIYVRPVRVLMLELHESMGMYVCACTSEEVCASYLVTVAAATTAISVA</sequence>
<gene>
    <name evidence="1" type="ORF">TBRA_LOCUS8749</name>
</gene>
<protein>
    <submittedName>
        <fullName evidence="1">Uncharacterized protein</fullName>
    </submittedName>
</protein>
<organism evidence="1 2">
    <name type="scientific">Trichogramma brassicae</name>
    <dbReference type="NCBI Taxonomy" id="86971"/>
    <lineage>
        <taxon>Eukaryota</taxon>
        <taxon>Metazoa</taxon>
        <taxon>Ecdysozoa</taxon>
        <taxon>Arthropoda</taxon>
        <taxon>Hexapoda</taxon>
        <taxon>Insecta</taxon>
        <taxon>Pterygota</taxon>
        <taxon>Neoptera</taxon>
        <taxon>Endopterygota</taxon>
        <taxon>Hymenoptera</taxon>
        <taxon>Apocrita</taxon>
        <taxon>Proctotrupomorpha</taxon>
        <taxon>Chalcidoidea</taxon>
        <taxon>Trichogrammatidae</taxon>
        <taxon>Trichogramma</taxon>
    </lineage>
</organism>
<keyword evidence="2" id="KW-1185">Reference proteome</keyword>
<accession>A0A6H5IQG5</accession>
<proteinExistence type="predicted"/>
<dbReference type="Proteomes" id="UP000479190">
    <property type="component" value="Unassembled WGS sequence"/>
</dbReference>